<keyword evidence="5" id="KW-0256">Endoplasmic reticulum</keyword>
<gene>
    <name evidence="8" type="ORF">EHS25_010157</name>
</gene>
<dbReference type="Pfam" id="PF05529">
    <property type="entry name" value="Bap31"/>
    <property type="match status" value="1"/>
</dbReference>
<reference evidence="8 9" key="1">
    <citation type="submission" date="2018-11" db="EMBL/GenBank/DDBJ databases">
        <title>Genome sequence of Saitozyma podzolica DSM 27192.</title>
        <authorList>
            <person name="Aliyu H."/>
            <person name="Gorte O."/>
            <person name="Ochsenreither K."/>
        </authorList>
    </citation>
    <scope>NUCLEOTIDE SEQUENCE [LARGE SCALE GENOMIC DNA]</scope>
    <source>
        <strain evidence="8 9">DSM 27192</strain>
    </source>
</reference>
<feature type="transmembrane region" description="Helical" evidence="5">
    <location>
        <begin position="7"/>
        <end position="28"/>
    </location>
</feature>
<evidence type="ECO:0000313" key="8">
    <source>
        <dbReference type="EMBL" id="RSH90981.1"/>
    </source>
</evidence>
<evidence type="ECO:0000313" key="9">
    <source>
        <dbReference type="Proteomes" id="UP000279259"/>
    </source>
</evidence>
<keyword evidence="5" id="KW-0931">ER-Golgi transport</keyword>
<keyword evidence="4 5" id="KW-0472">Membrane</keyword>
<keyword evidence="9" id="KW-1185">Reference proteome</keyword>
<dbReference type="GO" id="GO:0006886">
    <property type="term" value="P:intracellular protein transport"/>
    <property type="evidence" value="ECO:0007669"/>
    <property type="project" value="UniProtKB-UniRule"/>
</dbReference>
<comment type="caution">
    <text evidence="8">The sequence shown here is derived from an EMBL/GenBank/DDBJ whole genome shotgun (WGS) entry which is preliminary data.</text>
</comment>
<feature type="compositionally biased region" description="Basic and acidic residues" evidence="6">
    <location>
        <begin position="212"/>
        <end position="230"/>
    </location>
</feature>
<feature type="transmembrane region" description="Helical" evidence="5">
    <location>
        <begin position="105"/>
        <end position="126"/>
    </location>
</feature>
<accession>A0A427YIS9</accession>
<dbReference type="EMBL" id="RSCD01000009">
    <property type="protein sequence ID" value="RSH90981.1"/>
    <property type="molecule type" value="Genomic_DNA"/>
</dbReference>
<protein>
    <recommendedName>
        <fullName evidence="5">Endoplasmic reticulum transmembrane protein</fullName>
    </recommendedName>
</protein>
<proteinExistence type="inferred from homology"/>
<dbReference type="InterPro" id="IPR008417">
    <property type="entry name" value="BAP29/BAP31"/>
</dbReference>
<keyword evidence="5" id="KW-0813">Transport</keyword>
<dbReference type="STRING" id="1890683.A0A427YIS9"/>
<evidence type="ECO:0000256" key="6">
    <source>
        <dbReference type="SAM" id="MobiDB-lite"/>
    </source>
</evidence>
<dbReference type="GO" id="GO:0005789">
    <property type="term" value="C:endoplasmic reticulum membrane"/>
    <property type="evidence" value="ECO:0007669"/>
    <property type="project" value="UniProtKB-SubCell"/>
</dbReference>
<evidence type="ECO:0000259" key="7">
    <source>
        <dbReference type="Pfam" id="PF05529"/>
    </source>
</evidence>
<feature type="region of interest" description="Disordered" evidence="6">
    <location>
        <begin position="201"/>
        <end position="230"/>
    </location>
</feature>
<comment type="subcellular location">
    <subcellularLocation>
        <location evidence="5">Endoplasmic reticulum membrane</location>
        <topology evidence="5">Multi-pass membrane protein</topology>
    </subcellularLocation>
    <subcellularLocation>
        <location evidence="1">Membrane</location>
        <topology evidence="1">Multi-pass membrane protein</topology>
    </subcellularLocation>
</comment>
<organism evidence="8 9">
    <name type="scientific">Saitozyma podzolica</name>
    <dbReference type="NCBI Taxonomy" id="1890683"/>
    <lineage>
        <taxon>Eukaryota</taxon>
        <taxon>Fungi</taxon>
        <taxon>Dikarya</taxon>
        <taxon>Basidiomycota</taxon>
        <taxon>Agaricomycotina</taxon>
        <taxon>Tremellomycetes</taxon>
        <taxon>Tremellales</taxon>
        <taxon>Trimorphomycetaceae</taxon>
        <taxon>Saitozyma</taxon>
    </lineage>
</organism>
<dbReference type="GO" id="GO:0070973">
    <property type="term" value="P:protein localization to endoplasmic reticulum exit site"/>
    <property type="evidence" value="ECO:0007669"/>
    <property type="project" value="UniProtKB-UniRule"/>
</dbReference>
<dbReference type="PANTHER" id="PTHR12701">
    <property type="entry name" value="BCR-ASSOCIATED PROTEIN, BAP"/>
    <property type="match status" value="1"/>
</dbReference>
<dbReference type="OrthoDB" id="435607at2759"/>
<evidence type="ECO:0000256" key="2">
    <source>
        <dbReference type="ARBA" id="ARBA00022692"/>
    </source>
</evidence>
<feature type="domain" description="BAP29/BAP31 transmembrane" evidence="7">
    <location>
        <begin position="1"/>
        <end position="137"/>
    </location>
</feature>
<evidence type="ECO:0000256" key="4">
    <source>
        <dbReference type="ARBA" id="ARBA00023136"/>
    </source>
</evidence>
<dbReference type="AlphaFoldDB" id="A0A427YIS9"/>
<keyword evidence="3 5" id="KW-1133">Transmembrane helix</keyword>
<evidence type="ECO:0000256" key="3">
    <source>
        <dbReference type="ARBA" id="ARBA00022989"/>
    </source>
</evidence>
<name>A0A427YIS9_9TREE</name>
<keyword evidence="2 5" id="KW-0812">Transmembrane</keyword>
<comment type="function">
    <text evidence="5">May play a role in anterograde transport of membrane proteins from the endoplasmic reticulum to the Golgi.</text>
</comment>
<comment type="similarity">
    <text evidence="5">Belongs to the BCAP29/BCAP31 family.</text>
</comment>
<dbReference type="PANTHER" id="PTHR12701:SF20">
    <property type="entry name" value="ENDOPLASMIC RETICULUM TRANSMEMBRANE PROTEIN"/>
    <property type="match status" value="1"/>
</dbReference>
<dbReference type="Proteomes" id="UP000279259">
    <property type="component" value="Unassembled WGS sequence"/>
</dbReference>
<dbReference type="InterPro" id="IPR040463">
    <property type="entry name" value="BAP29/BAP31_N"/>
</dbReference>
<feature type="transmembrane region" description="Helical" evidence="5">
    <location>
        <begin position="48"/>
        <end position="66"/>
    </location>
</feature>
<dbReference type="GO" id="GO:0006888">
    <property type="term" value="P:endoplasmic reticulum to Golgi vesicle-mediated transport"/>
    <property type="evidence" value="ECO:0007669"/>
    <property type="project" value="UniProtKB-UniRule"/>
</dbReference>
<evidence type="ECO:0000256" key="1">
    <source>
        <dbReference type="ARBA" id="ARBA00004141"/>
    </source>
</evidence>
<evidence type="ECO:0000256" key="5">
    <source>
        <dbReference type="RuleBase" id="RU367026"/>
    </source>
</evidence>
<keyword evidence="5" id="KW-0653">Protein transport</keyword>
<sequence length="230" mass="25996">MTLYYTICFGLLMSELALFSTIVCPMPFSLRKKMMHFLSENPVVAKIQYGLKITFIFVAVLFIDALQRMVRIAQEGAAAKAKQDMADVRTETNYAARRFYAQRNLYLTGATLFLSLILARVFYIVLDFIHVQENFSALQQKVAKQSGASGEAEELRKRINELEAGLRASQAKDRDFETLKKQASQQGVEYNRLADAHNAARLRQEGGLSRADSAKRAGRKRTDGVIEQKE</sequence>